<dbReference type="STRING" id="1120976.SAMN03080606_01021"/>
<dbReference type="AlphaFoldDB" id="A0A1G5DUL2"/>
<dbReference type="NCBIfam" id="TIGR02832">
    <property type="entry name" value="spo_yunB"/>
    <property type="match status" value="1"/>
</dbReference>
<dbReference type="RefSeq" id="WP_242876902.1">
    <property type="nucleotide sequence ID" value="NZ_FMUS01000004.1"/>
</dbReference>
<proteinExistence type="predicted"/>
<dbReference type="PIRSF" id="PIRSF021383">
    <property type="entry name" value="YunB"/>
    <property type="match status" value="1"/>
</dbReference>
<reference evidence="1 2" key="1">
    <citation type="submission" date="2016-10" db="EMBL/GenBank/DDBJ databases">
        <authorList>
            <person name="de Groot N.N."/>
        </authorList>
    </citation>
    <scope>NUCLEOTIDE SEQUENCE [LARGE SCALE GENOMIC DNA]</scope>
    <source>
        <strain evidence="1 2">DSM 18978</strain>
    </source>
</reference>
<dbReference type="Pfam" id="PF09560">
    <property type="entry name" value="Spore_YunB"/>
    <property type="match status" value="1"/>
</dbReference>
<accession>A0A1G5DUL2</accession>
<sequence>MYIKARRRKKLLKFKIIFIIFFLLLSSTLAFVYVDREIMPTVQAIGELKAQEVTTRAVNQAVSLVLEKGIKYDDLIFVKEDDEGSITLMQANTMAMNKVASDVALTIQEQLNQIKTTSDRIPLGNALGSQLLAQYGPKIKLTVTPIGMVDVNFGTEFQQSGINQTRHRIYLIINTHVRVIVPFSTKRIEVTTYIPIAETVIVGKVPHTYIQVPEDRFLNITPINDIN</sequence>
<name>A0A1G5DUL2_9FIRM</name>
<evidence type="ECO:0000313" key="1">
    <source>
        <dbReference type="EMBL" id="SCY18442.1"/>
    </source>
</evidence>
<gene>
    <name evidence="1" type="ORF">SAMN03080606_01021</name>
</gene>
<dbReference type="InterPro" id="IPR014197">
    <property type="entry name" value="Sporulation_prot_YunB"/>
</dbReference>
<keyword evidence="2" id="KW-1185">Reference proteome</keyword>
<protein>
    <submittedName>
        <fullName evidence="1">Sporulation protein YunB</fullName>
    </submittedName>
</protein>
<organism evidence="1 2">
    <name type="scientific">Alkaliphilus peptidifermentans DSM 18978</name>
    <dbReference type="NCBI Taxonomy" id="1120976"/>
    <lineage>
        <taxon>Bacteria</taxon>
        <taxon>Bacillati</taxon>
        <taxon>Bacillota</taxon>
        <taxon>Clostridia</taxon>
        <taxon>Peptostreptococcales</taxon>
        <taxon>Natronincolaceae</taxon>
        <taxon>Alkaliphilus</taxon>
    </lineage>
</organism>
<dbReference type="EMBL" id="FMUS01000004">
    <property type="protein sequence ID" value="SCY18442.1"/>
    <property type="molecule type" value="Genomic_DNA"/>
</dbReference>
<evidence type="ECO:0000313" key="2">
    <source>
        <dbReference type="Proteomes" id="UP000198636"/>
    </source>
</evidence>
<dbReference type="Proteomes" id="UP000198636">
    <property type="component" value="Unassembled WGS sequence"/>
</dbReference>